<sequence>MSTGAARRRTTAVGALVPSILLLASCASPLAPDATPSESPDAAGSTGSGQAPGCDTIIPAALVDEFADIGWSSRADPFYIGPNELSGGVSCTWGNFDVGATDIVQMYGWAPLAAEDASGYQEYLADEGWIREEGDGVVYLTESMPSSEWADENGYGMTYAFGDGWVALSDTKSGLDVITWRG</sequence>
<feature type="chain" id="PRO_5045983912" description="Nitrate ABC transporter substrate-binding protein" evidence="1">
    <location>
        <begin position="31"/>
        <end position="182"/>
    </location>
</feature>
<evidence type="ECO:0000256" key="1">
    <source>
        <dbReference type="SAM" id="SignalP"/>
    </source>
</evidence>
<protein>
    <recommendedName>
        <fullName evidence="4">Nitrate ABC transporter substrate-binding protein</fullName>
    </recommendedName>
</protein>
<evidence type="ECO:0000313" key="2">
    <source>
        <dbReference type="EMBL" id="GAA4762870.1"/>
    </source>
</evidence>
<comment type="caution">
    <text evidence="2">The sequence shown here is derived from an EMBL/GenBank/DDBJ whole genome shotgun (WGS) entry which is preliminary data.</text>
</comment>
<dbReference type="PROSITE" id="PS51257">
    <property type="entry name" value="PROKAR_LIPOPROTEIN"/>
    <property type="match status" value="1"/>
</dbReference>
<dbReference type="Proteomes" id="UP001501645">
    <property type="component" value="Unassembled WGS sequence"/>
</dbReference>
<accession>A0ABP8ZRG7</accession>
<keyword evidence="1" id="KW-0732">Signal</keyword>
<evidence type="ECO:0000313" key="3">
    <source>
        <dbReference type="Proteomes" id="UP001501645"/>
    </source>
</evidence>
<evidence type="ECO:0008006" key="4">
    <source>
        <dbReference type="Google" id="ProtNLM"/>
    </source>
</evidence>
<name>A0ABP8ZRG7_9MICO</name>
<dbReference type="RefSeq" id="WP_345434962.1">
    <property type="nucleotide sequence ID" value="NZ_BAABKO010000001.1"/>
</dbReference>
<reference evidence="3" key="1">
    <citation type="journal article" date="2019" name="Int. J. Syst. Evol. Microbiol.">
        <title>The Global Catalogue of Microorganisms (GCM) 10K type strain sequencing project: providing services to taxonomists for standard genome sequencing and annotation.</title>
        <authorList>
            <consortium name="The Broad Institute Genomics Platform"/>
            <consortium name="The Broad Institute Genome Sequencing Center for Infectious Disease"/>
            <person name="Wu L."/>
            <person name="Ma J."/>
        </authorList>
    </citation>
    <scope>NUCLEOTIDE SEQUENCE [LARGE SCALE GENOMIC DNA]</scope>
    <source>
        <strain evidence="3">JCM 18537</strain>
    </source>
</reference>
<proteinExistence type="predicted"/>
<organism evidence="2 3">
    <name type="scientific">Microbacterium gilvum</name>
    <dbReference type="NCBI Taxonomy" id="1336204"/>
    <lineage>
        <taxon>Bacteria</taxon>
        <taxon>Bacillati</taxon>
        <taxon>Actinomycetota</taxon>
        <taxon>Actinomycetes</taxon>
        <taxon>Micrococcales</taxon>
        <taxon>Microbacteriaceae</taxon>
        <taxon>Microbacterium</taxon>
    </lineage>
</organism>
<gene>
    <name evidence="2" type="ORF">GCM10023351_01710</name>
</gene>
<keyword evidence="3" id="KW-1185">Reference proteome</keyword>
<dbReference type="EMBL" id="BAABKO010000001">
    <property type="protein sequence ID" value="GAA4762870.1"/>
    <property type="molecule type" value="Genomic_DNA"/>
</dbReference>
<feature type="signal peptide" evidence="1">
    <location>
        <begin position="1"/>
        <end position="30"/>
    </location>
</feature>